<dbReference type="InterPro" id="IPR036412">
    <property type="entry name" value="HAD-like_sf"/>
</dbReference>
<dbReference type="EMBL" id="AAYA01000011">
    <property type="protein sequence ID" value="EBA07001.1"/>
    <property type="molecule type" value="Genomic_DNA"/>
</dbReference>
<dbReference type="GO" id="GO:0016791">
    <property type="term" value="F:phosphatase activity"/>
    <property type="evidence" value="ECO:0007669"/>
    <property type="project" value="TreeGrafter"/>
</dbReference>
<dbReference type="SUPFAM" id="SSF56784">
    <property type="entry name" value="HAD-like"/>
    <property type="match status" value="1"/>
</dbReference>
<dbReference type="GO" id="GO:0000287">
    <property type="term" value="F:magnesium ion binding"/>
    <property type="evidence" value="ECO:0007669"/>
    <property type="project" value="TreeGrafter"/>
</dbReference>
<feature type="domain" description="Sucrose phosphatase-like" evidence="1">
    <location>
        <begin position="16"/>
        <end position="249"/>
    </location>
</feature>
<dbReference type="Gene3D" id="3.40.50.1000">
    <property type="entry name" value="HAD superfamily/HAD-like"/>
    <property type="match status" value="1"/>
</dbReference>
<dbReference type="SFLD" id="SFLDG01141">
    <property type="entry name" value="C2.B.1:_Sucrose_Phosphatase_Li"/>
    <property type="match status" value="1"/>
</dbReference>
<evidence type="ECO:0000313" key="3">
    <source>
        <dbReference type="Proteomes" id="UP000005713"/>
    </source>
</evidence>
<dbReference type="SFLD" id="SFLDS00003">
    <property type="entry name" value="Haloacid_Dehalogenase"/>
    <property type="match status" value="1"/>
</dbReference>
<gene>
    <name evidence="2" type="ORF">SSE37_12426</name>
</gene>
<dbReference type="InterPro" id="IPR006380">
    <property type="entry name" value="SPP-like_dom"/>
</dbReference>
<accession>A3K6M4</accession>
<dbReference type="InterPro" id="IPR006379">
    <property type="entry name" value="HAD-SF_hydro_IIB"/>
</dbReference>
<organism evidence="2 3">
    <name type="scientific">Sagittula stellata (strain ATCC 700073 / DSM 11524 / E-37)</name>
    <dbReference type="NCBI Taxonomy" id="388399"/>
    <lineage>
        <taxon>Bacteria</taxon>
        <taxon>Pseudomonadati</taxon>
        <taxon>Pseudomonadota</taxon>
        <taxon>Alphaproteobacteria</taxon>
        <taxon>Rhodobacterales</taxon>
        <taxon>Roseobacteraceae</taxon>
        <taxon>Sagittula</taxon>
    </lineage>
</organism>
<keyword evidence="3" id="KW-1185">Reference proteome</keyword>
<dbReference type="GO" id="GO:0005829">
    <property type="term" value="C:cytosol"/>
    <property type="evidence" value="ECO:0007669"/>
    <property type="project" value="TreeGrafter"/>
</dbReference>
<sequence length="260" mass="28189">MNVHATSRPPIAARRMTLATDLDGTFLGGTDAERDRLYGWIEANRASVGLIFVTGRDPEFIMEMCREKGLPWPEYVVGDVGTTIAEVTADGHVTPIARLEEDIAERWGDKGELVRVTLDGHPGLTLQPTAFRYRVSYDLDPADFDANAKERVAEMGLDWLISDNRYFDVLPKGVSKGPSIRRLVDHLGIPEARVLCAGDTLNDLSMLESGLPAVAVGNSEADLKARLDGCKTVYHAKAHGAAGILEAIAALDLHDTPKGA</sequence>
<dbReference type="InterPro" id="IPR023214">
    <property type="entry name" value="HAD_sf"/>
</dbReference>
<proteinExistence type="predicted"/>
<comment type="caution">
    <text evidence="2">The sequence shown here is derived from an EMBL/GenBank/DDBJ whole genome shotgun (WGS) entry which is preliminary data.</text>
</comment>
<dbReference type="AlphaFoldDB" id="A3K6M4"/>
<dbReference type="RefSeq" id="WP_005861062.1">
    <property type="nucleotide sequence ID" value="NZ_AAYA01000011.1"/>
</dbReference>
<dbReference type="Proteomes" id="UP000005713">
    <property type="component" value="Unassembled WGS sequence"/>
</dbReference>
<evidence type="ECO:0000259" key="1">
    <source>
        <dbReference type="Pfam" id="PF05116"/>
    </source>
</evidence>
<dbReference type="PANTHER" id="PTHR10000">
    <property type="entry name" value="PHOSPHOSERINE PHOSPHATASE"/>
    <property type="match status" value="1"/>
</dbReference>
<dbReference type="SFLD" id="SFLDG01140">
    <property type="entry name" value="C2.B:_Phosphomannomutase_and_P"/>
    <property type="match status" value="1"/>
</dbReference>
<protein>
    <submittedName>
        <fullName evidence="2">Alpha,alpha-trehalose-phosphate synthase</fullName>
    </submittedName>
</protein>
<reference evidence="2 3" key="1">
    <citation type="submission" date="2006-06" db="EMBL/GenBank/DDBJ databases">
        <authorList>
            <person name="Moran M.A."/>
            <person name="Ferriera S."/>
            <person name="Johnson J."/>
            <person name="Kravitz S."/>
            <person name="Beeson K."/>
            <person name="Sutton G."/>
            <person name="Rogers Y.-H."/>
            <person name="Friedman R."/>
            <person name="Frazier M."/>
            <person name="Venter J.C."/>
        </authorList>
    </citation>
    <scope>NUCLEOTIDE SEQUENCE [LARGE SCALE GENOMIC DNA]</scope>
    <source>
        <strain evidence="2 3">E-37</strain>
    </source>
</reference>
<dbReference type="Gene3D" id="3.90.1070.10">
    <property type="match status" value="1"/>
</dbReference>
<evidence type="ECO:0000313" key="2">
    <source>
        <dbReference type="EMBL" id="EBA07001.1"/>
    </source>
</evidence>
<dbReference type="OrthoDB" id="7847955at2"/>
<name>A3K6M4_SAGS3</name>
<dbReference type="PANTHER" id="PTHR10000:SF8">
    <property type="entry name" value="HAD SUPERFAMILY HYDROLASE-LIKE, TYPE 3"/>
    <property type="match status" value="1"/>
</dbReference>
<dbReference type="Pfam" id="PF05116">
    <property type="entry name" value="S6PP"/>
    <property type="match status" value="1"/>
</dbReference>
<dbReference type="eggNOG" id="COG0561">
    <property type="taxonomic scope" value="Bacteria"/>
</dbReference>
<dbReference type="NCBIfam" id="TIGR01484">
    <property type="entry name" value="HAD-SF-IIB"/>
    <property type="match status" value="1"/>
</dbReference>